<accession>A0AAV4MZC2</accession>
<comment type="caution">
    <text evidence="1">The sequence shown here is derived from an EMBL/GenBank/DDBJ whole genome shotgun (WGS) entry which is preliminary data.</text>
</comment>
<sequence length="98" mass="10992">MHPQISTNIECDTIVRRRFTVGIVQVLEGHSADIENKVLDVPPPCRSSPPGKWNCPPLRARVKPLQGWEVLGQDLELPPRNGLGADASARFLQRKLRF</sequence>
<reference evidence="1 2" key="1">
    <citation type="submission" date="2021-06" db="EMBL/GenBank/DDBJ databases">
        <title>Caerostris extrusa draft genome.</title>
        <authorList>
            <person name="Kono N."/>
            <person name="Arakawa K."/>
        </authorList>
    </citation>
    <scope>NUCLEOTIDE SEQUENCE [LARGE SCALE GENOMIC DNA]</scope>
</reference>
<evidence type="ECO:0000313" key="2">
    <source>
        <dbReference type="Proteomes" id="UP001054945"/>
    </source>
</evidence>
<organism evidence="1 2">
    <name type="scientific">Caerostris extrusa</name>
    <name type="common">Bark spider</name>
    <name type="synonym">Caerostris bankana</name>
    <dbReference type="NCBI Taxonomy" id="172846"/>
    <lineage>
        <taxon>Eukaryota</taxon>
        <taxon>Metazoa</taxon>
        <taxon>Ecdysozoa</taxon>
        <taxon>Arthropoda</taxon>
        <taxon>Chelicerata</taxon>
        <taxon>Arachnida</taxon>
        <taxon>Araneae</taxon>
        <taxon>Araneomorphae</taxon>
        <taxon>Entelegynae</taxon>
        <taxon>Araneoidea</taxon>
        <taxon>Araneidae</taxon>
        <taxon>Caerostris</taxon>
    </lineage>
</organism>
<dbReference type="Proteomes" id="UP001054945">
    <property type="component" value="Unassembled WGS sequence"/>
</dbReference>
<evidence type="ECO:0000313" key="1">
    <source>
        <dbReference type="EMBL" id="GIX77603.1"/>
    </source>
</evidence>
<dbReference type="EMBL" id="BPLR01002771">
    <property type="protein sequence ID" value="GIX77603.1"/>
    <property type="molecule type" value="Genomic_DNA"/>
</dbReference>
<proteinExistence type="predicted"/>
<protein>
    <submittedName>
        <fullName evidence="1">Uncharacterized protein</fullName>
    </submittedName>
</protein>
<dbReference type="AlphaFoldDB" id="A0AAV4MZC2"/>
<name>A0AAV4MZC2_CAEEX</name>
<gene>
    <name evidence="1" type="ORF">CEXT_773641</name>
</gene>
<keyword evidence="2" id="KW-1185">Reference proteome</keyword>